<dbReference type="STRING" id="1437874.CSPHI_10455"/>
<evidence type="ECO:0000256" key="6">
    <source>
        <dbReference type="SAM" id="SignalP"/>
    </source>
</evidence>
<keyword evidence="2" id="KW-0813">Transport</keyword>
<gene>
    <name evidence="7" type="ORF">CSPHI_10455</name>
</gene>
<keyword evidence="3" id="KW-0479">Metal-binding</keyword>
<dbReference type="Proteomes" id="UP000185469">
    <property type="component" value="Chromosome"/>
</dbReference>
<dbReference type="PROSITE" id="PS51257">
    <property type="entry name" value="PROKAR_LIPOPROTEIN"/>
    <property type="match status" value="1"/>
</dbReference>
<dbReference type="InterPro" id="IPR006127">
    <property type="entry name" value="ZnuA-like"/>
</dbReference>
<reference evidence="7 8" key="1">
    <citation type="submission" date="2014-08" db="EMBL/GenBank/DDBJ databases">
        <title>Complete genome sequence of Corynebacterium sphenisci CECT 5990(T) (=DSM 44792(T)), isolated from healthy wild penguins.</title>
        <authorList>
            <person name="Ruckert C."/>
            <person name="Albersmeier A."/>
            <person name="Winkler A."/>
            <person name="Kalinowski J."/>
        </authorList>
    </citation>
    <scope>NUCLEOTIDE SEQUENCE [LARGE SCALE GENOMIC DNA]</scope>
    <source>
        <strain evidence="7 8">DSM 44792</strain>
    </source>
</reference>
<dbReference type="KEGG" id="csph:CSPHI_10455"/>
<name>A0A1L7CZR6_9CORY</name>
<dbReference type="PROSITE" id="PS51318">
    <property type="entry name" value="TAT"/>
    <property type="match status" value="1"/>
</dbReference>
<evidence type="ECO:0000256" key="5">
    <source>
        <dbReference type="SAM" id="MobiDB-lite"/>
    </source>
</evidence>
<proteinExistence type="predicted"/>
<keyword evidence="4 6" id="KW-0732">Signal</keyword>
<dbReference type="GO" id="GO:0030001">
    <property type="term" value="P:metal ion transport"/>
    <property type="evidence" value="ECO:0007669"/>
    <property type="project" value="InterPro"/>
</dbReference>
<organism evidence="7 8">
    <name type="scientific">Corynebacterium sphenisci DSM 44792</name>
    <dbReference type="NCBI Taxonomy" id="1437874"/>
    <lineage>
        <taxon>Bacteria</taxon>
        <taxon>Bacillati</taxon>
        <taxon>Actinomycetota</taxon>
        <taxon>Actinomycetes</taxon>
        <taxon>Mycobacteriales</taxon>
        <taxon>Corynebacteriaceae</taxon>
        <taxon>Corynebacterium</taxon>
    </lineage>
</organism>
<dbReference type="PANTHER" id="PTHR42953">
    <property type="entry name" value="HIGH-AFFINITY ZINC UPTAKE SYSTEM PROTEIN ZNUA-RELATED"/>
    <property type="match status" value="1"/>
</dbReference>
<dbReference type="AlphaFoldDB" id="A0A1L7CZR6"/>
<feature type="compositionally biased region" description="Basic and acidic residues" evidence="5">
    <location>
        <begin position="132"/>
        <end position="172"/>
    </location>
</feature>
<comment type="subcellular location">
    <subcellularLocation>
        <location evidence="1">Cell envelope</location>
    </subcellularLocation>
</comment>
<dbReference type="EMBL" id="CP009248">
    <property type="protein sequence ID" value="APT91348.1"/>
    <property type="molecule type" value="Genomic_DNA"/>
</dbReference>
<dbReference type="SUPFAM" id="SSF53807">
    <property type="entry name" value="Helical backbone' metal receptor"/>
    <property type="match status" value="1"/>
</dbReference>
<evidence type="ECO:0000256" key="2">
    <source>
        <dbReference type="ARBA" id="ARBA00022448"/>
    </source>
</evidence>
<dbReference type="PANTHER" id="PTHR42953:SF1">
    <property type="entry name" value="METAL-BINDING PROTEIN HI_0362-RELATED"/>
    <property type="match status" value="1"/>
</dbReference>
<evidence type="ECO:0000313" key="8">
    <source>
        <dbReference type="Proteomes" id="UP000185469"/>
    </source>
</evidence>
<dbReference type="Gene3D" id="3.40.50.1980">
    <property type="entry name" value="Nitrogenase molybdenum iron protein domain"/>
    <property type="match status" value="1"/>
</dbReference>
<dbReference type="GO" id="GO:0046872">
    <property type="term" value="F:metal ion binding"/>
    <property type="evidence" value="ECO:0007669"/>
    <property type="project" value="UniProtKB-KW"/>
</dbReference>
<feature type="signal peptide" evidence="6">
    <location>
        <begin position="1"/>
        <end position="27"/>
    </location>
</feature>
<feature type="chain" id="PRO_5038837871" description="ABC transporter substrate-binding protein" evidence="6">
    <location>
        <begin position="28"/>
        <end position="337"/>
    </location>
</feature>
<dbReference type="Pfam" id="PF01297">
    <property type="entry name" value="ZnuA"/>
    <property type="match status" value="1"/>
</dbReference>
<dbReference type="InterPro" id="IPR006311">
    <property type="entry name" value="TAT_signal"/>
</dbReference>
<accession>A0A1L7CZR6</accession>
<evidence type="ECO:0000256" key="1">
    <source>
        <dbReference type="ARBA" id="ARBA00004196"/>
    </source>
</evidence>
<keyword evidence="8" id="KW-1185">Reference proteome</keyword>
<evidence type="ECO:0000256" key="3">
    <source>
        <dbReference type="ARBA" id="ARBA00022723"/>
    </source>
</evidence>
<evidence type="ECO:0008006" key="9">
    <source>
        <dbReference type="Google" id="ProtNLM"/>
    </source>
</evidence>
<dbReference type="OrthoDB" id="5296019at2"/>
<evidence type="ECO:0000313" key="7">
    <source>
        <dbReference type="EMBL" id="APT91348.1"/>
    </source>
</evidence>
<sequence>MSTRTPARDRGRALRAAAAALAAAALAACSAQGSVTAGGDRGPAPEDAELSIVASTKVWSDIAAHVVDDDRVAITAIIAGNDADPHSYEPTAADMALVEDADVLLAGGGHYDVWLTRAAGDTGATVVSALDGGDRDGHDHDDHDHGHDQDHDGATGGHADHGHGAGGHHHDGEVNEHIWYDLDALARVGAELERVVDGEMDDPDAADAADLEERIAEIREAKEDVGGLRVAQTHPIADGILEGTAMREVTPAGFRSSGLSESTPAAADVNAMLRLIESGDLDVLVDAPQTADQVAKRLVDAAHAAGVPVIEVWESPSAEEDFLDLYRRTVDEFAGIG</sequence>
<evidence type="ECO:0000256" key="4">
    <source>
        <dbReference type="ARBA" id="ARBA00022729"/>
    </source>
</evidence>
<feature type="region of interest" description="Disordered" evidence="5">
    <location>
        <begin position="127"/>
        <end position="172"/>
    </location>
</feature>
<dbReference type="RefSeq" id="WP_075693009.1">
    <property type="nucleotide sequence ID" value="NZ_CP009248.1"/>
</dbReference>
<protein>
    <recommendedName>
        <fullName evidence="9">ABC transporter substrate-binding protein</fullName>
    </recommendedName>
</protein>
<dbReference type="GO" id="GO:0030313">
    <property type="term" value="C:cell envelope"/>
    <property type="evidence" value="ECO:0007669"/>
    <property type="project" value="UniProtKB-SubCell"/>
</dbReference>
<dbReference type="InterPro" id="IPR050492">
    <property type="entry name" value="Bact_metal-bind_prot9"/>
</dbReference>